<evidence type="ECO:0000313" key="3">
    <source>
        <dbReference type="Proteomes" id="UP000198282"/>
    </source>
</evidence>
<dbReference type="OrthoDB" id="140186at2"/>
<dbReference type="AlphaFoldDB" id="A0A239B5H3"/>
<dbReference type="RefSeq" id="WP_089205702.1">
    <property type="nucleotide sequence ID" value="NZ_FZOD01000002.1"/>
</dbReference>
<feature type="compositionally biased region" description="Acidic residues" evidence="1">
    <location>
        <begin position="478"/>
        <end position="489"/>
    </location>
</feature>
<evidence type="ECO:0000256" key="1">
    <source>
        <dbReference type="SAM" id="MobiDB-lite"/>
    </source>
</evidence>
<accession>A0A239B5H3</accession>
<feature type="compositionally biased region" description="Polar residues" evidence="1">
    <location>
        <begin position="446"/>
        <end position="459"/>
    </location>
</feature>
<organism evidence="2 3">
    <name type="scientific">Streptosporangium subroseum</name>
    <dbReference type="NCBI Taxonomy" id="106412"/>
    <lineage>
        <taxon>Bacteria</taxon>
        <taxon>Bacillati</taxon>
        <taxon>Actinomycetota</taxon>
        <taxon>Actinomycetes</taxon>
        <taxon>Streptosporangiales</taxon>
        <taxon>Streptosporangiaceae</taxon>
        <taxon>Streptosporangium</taxon>
    </lineage>
</organism>
<dbReference type="Proteomes" id="UP000198282">
    <property type="component" value="Unassembled WGS sequence"/>
</dbReference>
<feature type="region of interest" description="Disordered" evidence="1">
    <location>
        <begin position="425"/>
        <end position="489"/>
    </location>
</feature>
<protein>
    <submittedName>
        <fullName evidence="2">Uncharacterized protein</fullName>
    </submittedName>
</protein>
<name>A0A239B5H3_9ACTN</name>
<gene>
    <name evidence="2" type="ORF">SAMN05216276_1002339</name>
</gene>
<proteinExistence type="predicted"/>
<evidence type="ECO:0000313" key="2">
    <source>
        <dbReference type="EMBL" id="SNS02483.1"/>
    </source>
</evidence>
<sequence length="489" mass="53181">MSALTALAQLRAVRDGSAQRITTVRHCHIAPRPLVFIPLKLAGEAAAPLGAMVGTDPHYPRLLVVPQPRNRDLRFAFAADLAEVFLPYIEGFEKTTETVERKTGDPYERCLDAPQILVPNRSAVSFTGMLGRSTRFRRADGPYPVHPSVPLLGRWLTYFADRSQQPGSSLLLAATEALGLHWATGQSGLEDANLAALLGWIAPPAGMSGRRAAEEAEDPLLWPPAGPATDPGFDNEVLGPAVRAYEEAPTERAVERVTQALRTQLEPTWKLMWRAVEELRALPEGARVKDRWEIDRGSFTRFVERITEGGPPQARRDGAVGAAARLAGLERARASYDVQRAHDDPLVMAEYRLTGEAFAGTVTAADPEHTEGEGRSRKLRPLITVETDDPVRLALGTTVGSPDRRGHAAEIVEIADGEITLKITKGMGRGKTPAPGAVPEPGERVTYTSLTDDFQSSASLPDPEQTPWTHGGPPEEYVPSDDDAQEEWS</sequence>
<dbReference type="EMBL" id="FZOD01000002">
    <property type="protein sequence ID" value="SNS02483.1"/>
    <property type="molecule type" value="Genomic_DNA"/>
</dbReference>
<keyword evidence="3" id="KW-1185">Reference proteome</keyword>
<reference evidence="2 3" key="1">
    <citation type="submission" date="2017-06" db="EMBL/GenBank/DDBJ databases">
        <authorList>
            <person name="Kim H.J."/>
            <person name="Triplett B.A."/>
        </authorList>
    </citation>
    <scope>NUCLEOTIDE SEQUENCE [LARGE SCALE GENOMIC DNA]</scope>
    <source>
        <strain evidence="2 3">CGMCC 4.2132</strain>
    </source>
</reference>